<keyword evidence="1" id="KW-0732">Signal</keyword>
<evidence type="ECO:0000256" key="1">
    <source>
        <dbReference type="SAM" id="SignalP"/>
    </source>
</evidence>
<reference evidence="2 3" key="1">
    <citation type="journal article" date="2024" name="Commun. Biol.">
        <title>Comparative genomic analysis of thermophilic fungi reveals convergent evolutionary adaptations and gene losses.</title>
        <authorList>
            <person name="Steindorff A.S."/>
            <person name="Aguilar-Pontes M.V."/>
            <person name="Robinson A.J."/>
            <person name="Andreopoulos B."/>
            <person name="LaButti K."/>
            <person name="Kuo A."/>
            <person name="Mondo S."/>
            <person name="Riley R."/>
            <person name="Otillar R."/>
            <person name="Haridas S."/>
            <person name="Lipzen A."/>
            <person name="Grimwood J."/>
            <person name="Schmutz J."/>
            <person name="Clum A."/>
            <person name="Reid I.D."/>
            <person name="Moisan M.C."/>
            <person name="Butler G."/>
            <person name="Nguyen T.T.M."/>
            <person name="Dewar K."/>
            <person name="Conant G."/>
            <person name="Drula E."/>
            <person name="Henrissat B."/>
            <person name="Hansel C."/>
            <person name="Singer S."/>
            <person name="Hutchinson M.I."/>
            <person name="de Vries R.P."/>
            <person name="Natvig D.O."/>
            <person name="Powell A.J."/>
            <person name="Tsang A."/>
            <person name="Grigoriev I.V."/>
        </authorList>
    </citation>
    <scope>NUCLEOTIDE SEQUENCE [LARGE SCALE GENOMIC DNA]</scope>
    <source>
        <strain evidence="2 3">CBS 620.91</strain>
    </source>
</reference>
<protein>
    <submittedName>
        <fullName evidence="2">Uncharacterized protein</fullName>
    </submittedName>
</protein>
<organism evidence="2 3">
    <name type="scientific">Humicola insolens</name>
    <name type="common">Soft-rot fungus</name>
    <dbReference type="NCBI Taxonomy" id="85995"/>
    <lineage>
        <taxon>Eukaryota</taxon>
        <taxon>Fungi</taxon>
        <taxon>Dikarya</taxon>
        <taxon>Ascomycota</taxon>
        <taxon>Pezizomycotina</taxon>
        <taxon>Sordariomycetes</taxon>
        <taxon>Sordariomycetidae</taxon>
        <taxon>Sordariales</taxon>
        <taxon>Chaetomiaceae</taxon>
        <taxon>Mycothermus</taxon>
    </lineage>
</organism>
<feature type="chain" id="PRO_5046779096" evidence="1">
    <location>
        <begin position="20"/>
        <end position="107"/>
    </location>
</feature>
<proteinExistence type="predicted"/>
<feature type="signal peptide" evidence="1">
    <location>
        <begin position="1"/>
        <end position="19"/>
    </location>
</feature>
<gene>
    <name evidence="2" type="ORF">VTJ49DRAFT_5496</name>
</gene>
<sequence length="107" mass="11859">MQLTKALVFAATLATGVFAAPAPDPEPIVLPSRWKSYTSARAATRTVAPPPPPAPTTAQPYNLAAAENCWFQCTVDCGRFTNKCTPLCVNDCMWRWCPQYPARWYCF</sequence>
<comment type="caution">
    <text evidence="2">The sequence shown here is derived from an EMBL/GenBank/DDBJ whole genome shotgun (WGS) entry which is preliminary data.</text>
</comment>
<dbReference type="EMBL" id="JAZGSY010000046">
    <property type="protein sequence ID" value="KAL1842328.1"/>
    <property type="molecule type" value="Genomic_DNA"/>
</dbReference>
<name>A0ABR3VLR4_HUMIN</name>
<evidence type="ECO:0000313" key="3">
    <source>
        <dbReference type="Proteomes" id="UP001583172"/>
    </source>
</evidence>
<keyword evidence="3" id="KW-1185">Reference proteome</keyword>
<dbReference type="Proteomes" id="UP001583172">
    <property type="component" value="Unassembled WGS sequence"/>
</dbReference>
<accession>A0ABR3VLR4</accession>
<evidence type="ECO:0000313" key="2">
    <source>
        <dbReference type="EMBL" id="KAL1842328.1"/>
    </source>
</evidence>